<keyword evidence="7" id="KW-0406">Ion transport</keyword>
<name>A0A017H7V6_9FUSO</name>
<dbReference type="GO" id="GO:0006811">
    <property type="term" value="P:monoatomic ion transport"/>
    <property type="evidence" value="ECO:0007669"/>
    <property type="project" value="UniProtKB-KW"/>
</dbReference>
<evidence type="ECO:0000256" key="5">
    <source>
        <dbReference type="ARBA" id="ARBA00022692"/>
    </source>
</evidence>
<evidence type="ECO:0000256" key="7">
    <source>
        <dbReference type="ARBA" id="ARBA00023065"/>
    </source>
</evidence>
<dbReference type="GO" id="GO:0015297">
    <property type="term" value="F:antiporter activity"/>
    <property type="evidence" value="ECO:0007669"/>
    <property type="project" value="UniProtKB-KW"/>
</dbReference>
<protein>
    <recommendedName>
        <fullName evidence="9">Multidrug-efflux transporter</fullName>
    </recommendedName>
</protein>
<dbReference type="EMBL" id="AUZI01000011">
    <property type="protein sequence ID" value="KID49885.1"/>
    <property type="molecule type" value="Genomic_DNA"/>
</dbReference>
<gene>
    <name evidence="10" type="ORF">C095_03650</name>
</gene>
<dbReference type="InterPro" id="IPR048279">
    <property type="entry name" value="MdtK-like"/>
</dbReference>
<dbReference type="PATRIC" id="fig|1226633.4.peg.732"/>
<dbReference type="CDD" id="cd13137">
    <property type="entry name" value="MATE_NorM_like"/>
    <property type="match status" value="1"/>
</dbReference>
<dbReference type="NCBIfam" id="TIGR00797">
    <property type="entry name" value="matE"/>
    <property type="match status" value="1"/>
</dbReference>
<evidence type="ECO:0000256" key="4">
    <source>
        <dbReference type="ARBA" id="ARBA00022475"/>
    </source>
</evidence>
<dbReference type="PANTHER" id="PTHR43298">
    <property type="entry name" value="MULTIDRUG RESISTANCE PROTEIN NORM-RELATED"/>
    <property type="match status" value="1"/>
</dbReference>
<keyword evidence="4" id="KW-1003">Cell membrane</keyword>
<keyword evidence="2" id="KW-0813">Transport</keyword>
<sequence length="445" mass="49255">MKQTKKQKQLVLEVFRITIPAIMDLLAQTLLAFFDMLMVASLGASAVSAVGLGHAPIIAIVPAFMAVGMGTTSLVSRAYGANNVKEGKIAVIQSLLLCIPIALVITAVMLWNMEWILQHIGRADDLDFAAAKQYYSISVIGLFFICFNVIYFATYRAIGKTKVPMLINIIGIFMNIFFNWIFIFVLKQGVLGAAIATLLSKIFSFSCFSYFTFFSKKYWISLSFQDFSWNNVMATRILKIGIPAAAEQLLLRFGMLFFEMMIISLGNISYAAHKIASNAEAFSYNLGYGFSVAAAALVGQQLGKNARKEAEYNAKVCTFMSLLVMSAFALLFFSIPHLIISLFTKERELQNLSASALRIVSLCQPFLAVSMVLAGALRGAGATRTVLIITVLGIFGVRLPLTYLFLNVWKTGLLGAWWIMTIDLAFRSAATYYAFKKGKWKYVKV</sequence>
<dbReference type="GO" id="GO:0005886">
    <property type="term" value="C:plasma membrane"/>
    <property type="evidence" value="ECO:0007669"/>
    <property type="project" value="UniProtKB-SubCell"/>
</dbReference>
<organism evidence="10 11">
    <name type="scientific">Fusobacterium necrophorum subsp. funduliforme B35</name>
    <dbReference type="NCBI Taxonomy" id="1226633"/>
    <lineage>
        <taxon>Bacteria</taxon>
        <taxon>Fusobacteriati</taxon>
        <taxon>Fusobacteriota</taxon>
        <taxon>Fusobacteriia</taxon>
        <taxon>Fusobacteriales</taxon>
        <taxon>Fusobacteriaceae</taxon>
        <taxon>Fusobacterium</taxon>
    </lineage>
</organism>
<comment type="caution">
    <text evidence="10">The sequence shown here is derived from an EMBL/GenBank/DDBJ whole genome shotgun (WGS) entry which is preliminary data.</text>
</comment>
<keyword evidence="6" id="KW-1133">Transmembrane helix</keyword>
<evidence type="ECO:0000313" key="10">
    <source>
        <dbReference type="EMBL" id="KID49885.1"/>
    </source>
</evidence>
<comment type="subcellular location">
    <subcellularLocation>
        <location evidence="1">Cell membrane</location>
        <topology evidence="1">Multi-pass membrane protein</topology>
    </subcellularLocation>
</comment>
<evidence type="ECO:0000256" key="9">
    <source>
        <dbReference type="ARBA" id="ARBA00031636"/>
    </source>
</evidence>
<dbReference type="GO" id="GO:0042910">
    <property type="term" value="F:xenobiotic transmembrane transporter activity"/>
    <property type="evidence" value="ECO:0007669"/>
    <property type="project" value="InterPro"/>
</dbReference>
<dbReference type="InterPro" id="IPR002528">
    <property type="entry name" value="MATE_fam"/>
</dbReference>
<dbReference type="Pfam" id="PF01554">
    <property type="entry name" value="MatE"/>
    <property type="match status" value="2"/>
</dbReference>
<evidence type="ECO:0000256" key="8">
    <source>
        <dbReference type="ARBA" id="ARBA00023136"/>
    </source>
</evidence>
<dbReference type="AlphaFoldDB" id="A0A017H7V6"/>
<dbReference type="RefSeq" id="WP_039121454.1">
    <property type="nucleotide sequence ID" value="NZ_AOJP01000001.1"/>
</dbReference>
<dbReference type="Proteomes" id="UP000031184">
    <property type="component" value="Unassembled WGS sequence"/>
</dbReference>
<evidence type="ECO:0000256" key="6">
    <source>
        <dbReference type="ARBA" id="ARBA00022989"/>
    </source>
</evidence>
<keyword evidence="8" id="KW-0472">Membrane</keyword>
<dbReference type="PIRSF" id="PIRSF006603">
    <property type="entry name" value="DinF"/>
    <property type="match status" value="1"/>
</dbReference>
<keyword evidence="5" id="KW-0812">Transmembrane</keyword>
<dbReference type="InterPro" id="IPR050222">
    <property type="entry name" value="MATE_MdtK"/>
</dbReference>
<dbReference type="PANTHER" id="PTHR43298:SF2">
    <property type="entry name" value="FMN_FAD EXPORTER YEEO-RELATED"/>
    <property type="match status" value="1"/>
</dbReference>
<evidence type="ECO:0000256" key="2">
    <source>
        <dbReference type="ARBA" id="ARBA00022448"/>
    </source>
</evidence>
<evidence type="ECO:0000256" key="3">
    <source>
        <dbReference type="ARBA" id="ARBA00022449"/>
    </source>
</evidence>
<proteinExistence type="predicted"/>
<dbReference type="OrthoDB" id="62420at2"/>
<accession>A0A017H7V6</accession>
<reference evidence="10 11" key="1">
    <citation type="submission" date="2013-08" db="EMBL/GenBank/DDBJ databases">
        <title>An opportunistic ruminal bacterium that causes liver abscesses in cattle.</title>
        <authorList>
            <person name="Benahmed F.H."/>
            <person name="Rasmussen M."/>
            <person name="Harbottle H."/>
            <person name="Soppet D."/>
            <person name="Nagaraja T.G."/>
            <person name="Davidson M."/>
        </authorList>
    </citation>
    <scope>NUCLEOTIDE SEQUENCE [LARGE SCALE GENOMIC DNA]</scope>
    <source>
        <strain evidence="10 11">B35</strain>
    </source>
</reference>
<evidence type="ECO:0000313" key="11">
    <source>
        <dbReference type="Proteomes" id="UP000031184"/>
    </source>
</evidence>
<keyword evidence="3" id="KW-0050">Antiport</keyword>
<evidence type="ECO:0000256" key="1">
    <source>
        <dbReference type="ARBA" id="ARBA00004651"/>
    </source>
</evidence>